<gene>
    <name evidence="1" type="ORF">BELL_1296g00030</name>
</gene>
<evidence type="ECO:0000313" key="2">
    <source>
        <dbReference type="Proteomes" id="UP000297229"/>
    </source>
</evidence>
<accession>A0A4Z1IFG2</accession>
<dbReference type="EMBL" id="PQXM01001294">
    <property type="protein sequence ID" value="TGO58362.1"/>
    <property type="molecule type" value="Genomic_DNA"/>
</dbReference>
<dbReference type="AlphaFoldDB" id="A0A4Z1IFG2"/>
<organism evidence="1 2">
    <name type="scientific">Botrytis elliptica</name>
    <dbReference type="NCBI Taxonomy" id="278938"/>
    <lineage>
        <taxon>Eukaryota</taxon>
        <taxon>Fungi</taxon>
        <taxon>Dikarya</taxon>
        <taxon>Ascomycota</taxon>
        <taxon>Pezizomycotina</taxon>
        <taxon>Leotiomycetes</taxon>
        <taxon>Helotiales</taxon>
        <taxon>Sclerotiniaceae</taxon>
        <taxon>Botrytis</taxon>
    </lineage>
</organism>
<dbReference type="Proteomes" id="UP000297229">
    <property type="component" value="Unassembled WGS sequence"/>
</dbReference>
<comment type="caution">
    <text evidence="1">The sequence shown here is derived from an EMBL/GenBank/DDBJ whole genome shotgun (WGS) entry which is preliminary data.</text>
</comment>
<reference evidence="1 2" key="1">
    <citation type="submission" date="2017-12" db="EMBL/GenBank/DDBJ databases">
        <title>Comparative genomics of Botrytis spp.</title>
        <authorList>
            <person name="Valero-Jimenez C.A."/>
            <person name="Tapia P."/>
            <person name="Veloso J."/>
            <person name="Silva-Moreno E."/>
            <person name="Staats M."/>
            <person name="Valdes J.H."/>
            <person name="Van Kan J.A.L."/>
        </authorList>
    </citation>
    <scope>NUCLEOTIDE SEQUENCE [LARGE SCALE GENOMIC DNA]</scope>
    <source>
        <strain evidence="1 2">Be9601</strain>
    </source>
</reference>
<keyword evidence="2" id="KW-1185">Reference proteome</keyword>
<proteinExistence type="predicted"/>
<sequence length="84" mass="9808">MAVEHSTPCYKYIVGDIRENYSLYWDTIEEPYRNGHVRLESLIREVEGPTPRPVVFASNKLARAKKDGMLLYHLELITRVNQES</sequence>
<evidence type="ECO:0000313" key="1">
    <source>
        <dbReference type="EMBL" id="TGO58362.1"/>
    </source>
</evidence>
<protein>
    <submittedName>
        <fullName evidence="1">Uncharacterized protein</fullName>
    </submittedName>
</protein>
<name>A0A4Z1IFG2_9HELO</name>